<feature type="region of interest" description="Disordered" evidence="1">
    <location>
        <begin position="1"/>
        <end position="24"/>
    </location>
</feature>
<organism evidence="2 3">
    <name type="scientific">Candidatus Curtissbacteria bacterium GW2011_GWA2_41_24</name>
    <dbReference type="NCBI Taxonomy" id="1618411"/>
    <lineage>
        <taxon>Bacteria</taxon>
        <taxon>Candidatus Curtissiibacteriota</taxon>
    </lineage>
</organism>
<sequence length="160" mass="18746">MKDQESLPRNLIKNEEQTSAQRKKVAEHLTPVKKYTDAVIRNLARKGWGRFGYRTTFRQNDEVFQLDGQAVLFNSEFRPFDNSLLASWTVERTIDQYKPYWKKIEYYVVSLRLNEQGLPYFYSPVGNTTDTSEEQLRRLATNYSIKGPTQEMIDHIGGVE</sequence>
<gene>
    <name evidence="2" type="ORF">UU56_C0021G0024</name>
</gene>
<dbReference type="Proteomes" id="UP000034493">
    <property type="component" value="Unassembled WGS sequence"/>
</dbReference>
<protein>
    <submittedName>
        <fullName evidence="2">Uncharacterized protein</fullName>
    </submittedName>
</protein>
<evidence type="ECO:0000313" key="3">
    <source>
        <dbReference type="Proteomes" id="UP000034493"/>
    </source>
</evidence>
<dbReference type="EMBL" id="LCBC01000021">
    <property type="protein sequence ID" value="KKS03276.1"/>
    <property type="molecule type" value="Genomic_DNA"/>
</dbReference>
<feature type="compositionally biased region" description="Basic and acidic residues" evidence="1">
    <location>
        <begin position="1"/>
        <end position="16"/>
    </location>
</feature>
<proteinExistence type="predicted"/>
<evidence type="ECO:0000256" key="1">
    <source>
        <dbReference type="SAM" id="MobiDB-lite"/>
    </source>
</evidence>
<name>A0A0G0Y1H8_9BACT</name>
<accession>A0A0G0Y1H8</accession>
<dbReference type="AlphaFoldDB" id="A0A0G0Y1H8"/>
<evidence type="ECO:0000313" key="2">
    <source>
        <dbReference type="EMBL" id="KKS03276.1"/>
    </source>
</evidence>
<reference evidence="2 3" key="1">
    <citation type="journal article" date="2015" name="Nature">
        <title>rRNA introns, odd ribosomes, and small enigmatic genomes across a large radiation of phyla.</title>
        <authorList>
            <person name="Brown C.T."/>
            <person name="Hug L.A."/>
            <person name="Thomas B.C."/>
            <person name="Sharon I."/>
            <person name="Castelle C.J."/>
            <person name="Singh A."/>
            <person name="Wilkins M.J."/>
            <person name="Williams K.H."/>
            <person name="Banfield J.F."/>
        </authorList>
    </citation>
    <scope>NUCLEOTIDE SEQUENCE [LARGE SCALE GENOMIC DNA]</scope>
</reference>
<comment type="caution">
    <text evidence="2">The sequence shown here is derived from an EMBL/GenBank/DDBJ whole genome shotgun (WGS) entry which is preliminary data.</text>
</comment>